<dbReference type="InterPro" id="IPR013325">
    <property type="entry name" value="RNA_pol_sigma_r2"/>
</dbReference>
<gene>
    <name evidence="7" type="ORF">EMQ25_15735</name>
</gene>
<comment type="caution">
    <text evidence="7">The sequence shown here is derived from an EMBL/GenBank/DDBJ whole genome shotgun (WGS) entry which is preliminary data.</text>
</comment>
<dbReference type="AlphaFoldDB" id="A0A433X448"/>
<evidence type="ECO:0000259" key="6">
    <source>
        <dbReference type="Pfam" id="PF08281"/>
    </source>
</evidence>
<dbReference type="SUPFAM" id="SSF88659">
    <property type="entry name" value="Sigma3 and sigma4 domains of RNA polymerase sigma factors"/>
    <property type="match status" value="1"/>
</dbReference>
<accession>A0A433X448</accession>
<evidence type="ECO:0000259" key="5">
    <source>
        <dbReference type="Pfam" id="PF04542"/>
    </source>
</evidence>
<dbReference type="Gene3D" id="1.10.1740.10">
    <property type="match status" value="1"/>
</dbReference>
<comment type="similarity">
    <text evidence="1">Belongs to the sigma-70 factor family. ECF subfamily.</text>
</comment>
<evidence type="ECO:0000313" key="8">
    <source>
        <dbReference type="Proteomes" id="UP000281547"/>
    </source>
</evidence>
<evidence type="ECO:0000256" key="2">
    <source>
        <dbReference type="ARBA" id="ARBA00023015"/>
    </source>
</evidence>
<dbReference type="GO" id="GO:0006352">
    <property type="term" value="P:DNA-templated transcription initiation"/>
    <property type="evidence" value="ECO:0007669"/>
    <property type="project" value="InterPro"/>
</dbReference>
<dbReference type="RefSeq" id="WP_127189563.1">
    <property type="nucleotide sequence ID" value="NZ_RZNJ01000006.1"/>
</dbReference>
<dbReference type="NCBIfam" id="TIGR02937">
    <property type="entry name" value="sigma70-ECF"/>
    <property type="match status" value="1"/>
</dbReference>
<feature type="domain" description="RNA polymerase sigma-70 region 2" evidence="5">
    <location>
        <begin position="11"/>
        <end position="74"/>
    </location>
</feature>
<dbReference type="OrthoDB" id="9784272at2"/>
<dbReference type="Gene3D" id="1.10.10.10">
    <property type="entry name" value="Winged helix-like DNA-binding domain superfamily/Winged helix DNA-binding domain"/>
    <property type="match status" value="1"/>
</dbReference>
<feature type="domain" description="RNA polymerase sigma factor 70 region 4 type 2" evidence="6">
    <location>
        <begin position="106"/>
        <end position="155"/>
    </location>
</feature>
<evidence type="ECO:0000313" key="7">
    <source>
        <dbReference type="EMBL" id="RUT28839.1"/>
    </source>
</evidence>
<dbReference type="InterPro" id="IPR007627">
    <property type="entry name" value="RNA_pol_sigma70_r2"/>
</dbReference>
<evidence type="ECO:0000256" key="1">
    <source>
        <dbReference type="ARBA" id="ARBA00010641"/>
    </source>
</evidence>
<keyword evidence="8" id="KW-1185">Reference proteome</keyword>
<keyword evidence="4" id="KW-0804">Transcription</keyword>
<dbReference type="Pfam" id="PF08281">
    <property type="entry name" value="Sigma70_r4_2"/>
    <property type="match status" value="1"/>
</dbReference>
<dbReference type="EMBL" id="RZNJ01000006">
    <property type="protein sequence ID" value="RUT28839.1"/>
    <property type="molecule type" value="Genomic_DNA"/>
</dbReference>
<dbReference type="GO" id="GO:0003677">
    <property type="term" value="F:DNA binding"/>
    <property type="evidence" value="ECO:0007669"/>
    <property type="project" value="InterPro"/>
</dbReference>
<dbReference type="PANTHER" id="PTHR43133">
    <property type="entry name" value="RNA POLYMERASE ECF-TYPE SIGMA FACTO"/>
    <property type="match status" value="1"/>
</dbReference>
<dbReference type="Proteomes" id="UP000281547">
    <property type="component" value="Unassembled WGS sequence"/>
</dbReference>
<dbReference type="GO" id="GO:0016987">
    <property type="term" value="F:sigma factor activity"/>
    <property type="evidence" value="ECO:0007669"/>
    <property type="project" value="UniProtKB-KW"/>
</dbReference>
<organism evidence="7 8">
    <name type="scientific">Arsenicitalea aurantiaca</name>
    <dbReference type="NCBI Taxonomy" id="1783274"/>
    <lineage>
        <taxon>Bacteria</taxon>
        <taxon>Pseudomonadati</taxon>
        <taxon>Pseudomonadota</taxon>
        <taxon>Alphaproteobacteria</taxon>
        <taxon>Hyphomicrobiales</taxon>
        <taxon>Devosiaceae</taxon>
        <taxon>Arsenicitalea</taxon>
    </lineage>
</organism>
<dbReference type="InterPro" id="IPR039425">
    <property type="entry name" value="RNA_pol_sigma-70-like"/>
</dbReference>
<evidence type="ECO:0000256" key="3">
    <source>
        <dbReference type="ARBA" id="ARBA00023082"/>
    </source>
</evidence>
<dbReference type="InterPro" id="IPR013249">
    <property type="entry name" value="RNA_pol_sigma70_r4_t2"/>
</dbReference>
<dbReference type="PANTHER" id="PTHR43133:SF25">
    <property type="entry name" value="RNA POLYMERASE SIGMA FACTOR RFAY-RELATED"/>
    <property type="match status" value="1"/>
</dbReference>
<dbReference type="CDD" id="cd06171">
    <property type="entry name" value="Sigma70_r4"/>
    <property type="match status" value="1"/>
</dbReference>
<keyword evidence="3" id="KW-0731">Sigma factor</keyword>
<sequence length="178" mass="19548">MAEDIRYGIVALLPRLRGFAHALAGNRADADDLVQQTCERALRNSASFTPGTRLDSWLYRIMRNLFIDGRRARRPSVSIEDEAVAETLAGEDGRRVSEARIALGQTEALIAALPEEQRSVLVLVCMEGLRYREVAEILDIPIGTVMSRLARARLAVAEGLEGGQSETAGDDRAERTGR</sequence>
<protein>
    <submittedName>
        <fullName evidence="7">RNA polymerase sigma factor</fullName>
    </submittedName>
</protein>
<dbReference type="Pfam" id="PF04542">
    <property type="entry name" value="Sigma70_r2"/>
    <property type="match status" value="1"/>
</dbReference>
<dbReference type="SUPFAM" id="SSF88946">
    <property type="entry name" value="Sigma2 domain of RNA polymerase sigma factors"/>
    <property type="match status" value="1"/>
</dbReference>
<proteinExistence type="inferred from homology"/>
<dbReference type="InterPro" id="IPR013324">
    <property type="entry name" value="RNA_pol_sigma_r3/r4-like"/>
</dbReference>
<keyword evidence="2" id="KW-0805">Transcription regulation</keyword>
<reference evidence="7 8" key="1">
    <citation type="journal article" date="2016" name="Int. J. Syst. Evol. Microbiol.">
        <title>Arsenicitalea aurantiaca gen. nov., sp. nov., a new member of the family Hyphomicrobiaceae, isolated from high-arsenic sediment.</title>
        <authorList>
            <person name="Mu Y."/>
            <person name="Zhou L."/>
            <person name="Zeng X.C."/>
            <person name="Liu L."/>
            <person name="Pan Y."/>
            <person name="Chen X."/>
            <person name="Wang J."/>
            <person name="Li S."/>
            <person name="Li W.J."/>
            <person name="Wang Y."/>
        </authorList>
    </citation>
    <scope>NUCLEOTIDE SEQUENCE [LARGE SCALE GENOMIC DNA]</scope>
    <source>
        <strain evidence="7 8">42-50</strain>
    </source>
</reference>
<evidence type="ECO:0000256" key="4">
    <source>
        <dbReference type="ARBA" id="ARBA00023163"/>
    </source>
</evidence>
<dbReference type="InterPro" id="IPR036388">
    <property type="entry name" value="WH-like_DNA-bd_sf"/>
</dbReference>
<name>A0A433X448_9HYPH</name>
<dbReference type="InterPro" id="IPR014284">
    <property type="entry name" value="RNA_pol_sigma-70_dom"/>
</dbReference>